<dbReference type="AlphaFoldDB" id="A0A1M6GQV2"/>
<evidence type="ECO:0000313" key="2">
    <source>
        <dbReference type="Proteomes" id="UP000184396"/>
    </source>
</evidence>
<protein>
    <submittedName>
        <fullName evidence="1">Serine O-acetyltransferase</fullName>
    </submittedName>
</protein>
<dbReference type="SUPFAM" id="SSF51161">
    <property type="entry name" value="Trimeric LpxA-like enzymes"/>
    <property type="match status" value="1"/>
</dbReference>
<accession>A0A1M6GQV2</accession>
<proteinExistence type="predicted"/>
<dbReference type="Gene3D" id="2.160.10.10">
    <property type="entry name" value="Hexapeptide repeat proteins"/>
    <property type="match status" value="1"/>
</dbReference>
<dbReference type="RefSeq" id="WP_019388648.1">
    <property type="nucleotide sequence ID" value="NZ_ALIH01000016.1"/>
</dbReference>
<keyword evidence="1" id="KW-0808">Transferase</keyword>
<name>A0A1M6GQV2_9FLAO</name>
<dbReference type="GO" id="GO:0016740">
    <property type="term" value="F:transferase activity"/>
    <property type="evidence" value="ECO:0007669"/>
    <property type="project" value="UniProtKB-KW"/>
</dbReference>
<dbReference type="EMBL" id="FQYK01000009">
    <property type="protein sequence ID" value="SHJ12278.1"/>
    <property type="molecule type" value="Genomic_DNA"/>
</dbReference>
<sequence length="183" mass="21353">MWKIIRADLHRYGTLTNLLKGLKEPGYRFLFFHRNVSKHKPYSLLGLMYRRRRRRRRMLIHKYGSKIPINTEIGEGFFIGHFGTIVRNDDVKIGKNRNIAHTTTIGQANKAKLQISPAIRDNVWIESGTKLAEKIRILSNILKTPKTFLNIDVPNNSLVLNYHVKIIEKENPTQGYINNIYKT</sequence>
<organism evidence="1 2">
    <name type="scientific">Algibacter luteus</name>
    <dbReference type="NCBI Taxonomy" id="1178825"/>
    <lineage>
        <taxon>Bacteria</taxon>
        <taxon>Pseudomonadati</taxon>
        <taxon>Bacteroidota</taxon>
        <taxon>Flavobacteriia</taxon>
        <taxon>Flavobacteriales</taxon>
        <taxon>Flavobacteriaceae</taxon>
        <taxon>Algibacter</taxon>
    </lineage>
</organism>
<reference evidence="1 2" key="1">
    <citation type="submission" date="2016-11" db="EMBL/GenBank/DDBJ databases">
        <authorList>
            <person name="Jaros S."/>
            <person name="Januszkiewicz K."/>
            <person name="Wedrychowicz H."/>
        </authorList>
    </citation>
    <scope>NUCLEOTIDE SEQUENCE [LARGE SCALE GENOMIC DNA]</scope>
    <source>
        <strain evidence="1 2">CGMCC 1.12213</strain>
    </source>
</reference>
<gene>
    <name evidence="1" type="ORF">SAMN05216261_2855</name>
</gene>
<dbReference type="Proteomes" id="UP000184396">
    <property type="component" value="Unassembled WGS sequence"/>
</dbReference>
<keyword evidence="2" id="KW-1185">Reference proteome</keyword>
<dbReference type="eggNOG" id="COG1045">
    <property type="taxonomic scope" value="Bacteria"/>
</dbReference>
<dbReference type="OrthoDB" id="9814490at2"/>
<dbReference type="STRING" id="1178825.SAMN05216261_2855"/>
<dbReference type="InterPro" id="IPR011004">
    <property type="entry name" value="Trimer_LpxA-like_sf"/>
</dbReference>
<dbReference type="PANTHER" id="PTHR42811">
    <property type="entry name" value="SERINE ACETYLTRANSFERASE"/>
    <property type="match status" value="1"/>
</dbReference>
<evidence type="ECO:0000313" key="1">
    <source>
        <dbReference type="EMBL" id="SHJ12278.1"/>
    </source>
</evidence>